<evidence type="ECO:0000256" key="3">
    <source>
        <dbReference type="ARBA" id="ARBA00022516"/>
    </source>
</evidence>
<evidence type="ECO:0000259" key="10">
    <source>
        <dbReference type="Pfam" id="PF03015"/>
    </source>
</evidence>
<proteinExistence type="inferred from homology"/>
<evidence type="ECO:0000256" key="1">
    <source>
        <dbReference type="ARBA" id="ARBA00004141"/>
    </source>
</evidence>
<evidence type="ECO:0000256" key="2">
    <source>
        <dbReference type="ARBA" id="ARBA00005928"/>
    </source>
</evidence>
<protein>
    <recommendedName>
        <fullName evidence="9">Fatty acyl-CoA reductase</fullName>
        <ecNumber evidence="9">1.2.1.84</ecNumber>
    </recommendedName>
</protein>
<keyword evidence="7 9" id="KW-0472">Membrane</keyword>
<dbReference type="EC" id="1.2.1.84" evidence="9"/>
<evidence type="ECO:0000256" key="4">
    <source>
        <dbReference type="ARBA" id="ARBA00022692"/>
    </source>
</evidence>
<dbReference type="SUPFAM" id="SSF51735">
    <property type="entry name" value="NAD(P)-binding Rossmann-fold domains"/>
    <property type="match status" value="1"/>
</dbReference>
<comment type="similarity">
    <text evidence="2 9">Belongs to the fatty acyl-CoA reductase family.</text>
</comment>
<accession>A0A813XXA8</accession>
<dbReference type="AlphaFoldDB" id="A0A813XXA8"/>
<evidence type="ECO:0000256" key="8">
    <source>
        <dbReference type="ARBA" id="ARBA00052530"/>
    </source>
</evidence>
<keyword evidence="9" id="KW-0560">Oxidoreductase</keyword>
<dbReference type="InterPro" id="IPR036291">
    <property type="entry name" value="NAD(P)-bd_dom_sf"/>
</dbReference>
<comment type="function">
    <text evidence="9">Catalyzes the reduction of fatty acyl-CoA to fatty alcohols.</text>
</comment>
<dbReference type="GO" id="GO:0102965">
    <property type="term" value="F:alcohol-forming long-chain fatty acyl-CoA reductase activity"/>
    <property type="evidence" value="ECO:0007669"/>
    <property type="project" value="UniProtKB-EC"/>
</dbReference>
<name>A0A813XXA8_9BILA</name>
<dbReference type="Gene3D" id="3.40.50.720">
    <property type="entry name" value="NAD(P)-binding Rossmann-like Domain"/>
    <property type="match status" value="1"/>
</dbReference>
<dbReference type="InterPro" id="IPR013120">
    <property type="entry name" value="FAR_NAD-bd"/>
</dbReference>
<dbReference type="EMBL" id="CAJNOC010001558">
    <property type="protein sequence ID" value="CAF0874478.1"/>
    <property type="molecule type" value="Genomic_DNA"/>
</dbReference>
<feature type="domain" description="Thioester reductase (TE)" evidence="11">
    <location>
        <begin position="17"/>
        <end position="286"/>
    </location>
</feature>
<comment type="caution">
    <text evidence="12">The sequence shown here is derived from an EMBL/GenBank/DDBJ whole genome shotgun (WGS) entry which is preliminary data.</text>
</comment>
<dbReference type="GO" id="GO:0080019">
    <property type="term" value="F:alcohol-forming very long-chain fatty acyl-CoA reductase activity"/>
    <property type="evidence" value="ECO:0007669"/>
    <property type="project" value="InterPro"/>
</dbReference>
<dbReference type="CDD" id="cd05236">
    <property type="entry name" value="FAR-N_SDR_e"/>
    <property type="match status" value="1"/>
</dbReference>
<keyword evidence="6 9" id="KW-0443">Lipid metabolism</keyword>
<keyword evidence="4 9" id="KW-0812">Transmembrane</keyword>
<gene>
    <name evidence="12" type="ORF">OXX778_LOCUS10098</name>
</gene>
<comment type="catalytic activity">
    <reaction evidence="8 9">
        <text>a long-chain fatty acyl-CoA + 2 NADPH + 2 H(+) = a long-chain primary fatty alcohol + 2 NADP(+) + CoA</text>
        <dbReference type="Rhea" id="RHEA:52716"/>
        <dbReference type="ChEBI" id="CHEBI:15378"/>
        <dbReference type="ChEBI" id="CHEBI:57287"/>
        <dbReference type="ChEBI" id="CHEBI:57783"/>
        <dbReference type="ChEBI" id="CHEBI:58349"/>
        <dbReference type="ChEBI" id="CHEBI:77396"/>
        <dbReference type="ChEBI" id="CHEBI:83139"/>
        <dbReference type="EC" id="1.2.1.84"/>
    </reaction>
</comment>
<dbReference type="GO" id="GO:0035336">
    <property type="term" value="P:long-chain fatty-acyl-CoA metabolic process"/>
    <property type="evidence" value="ECO:0007669"/>
    <property type="project" value="TreeGrafter"/>
</dbReference>
<evidence type="ECO:0000256" key="5">
    <source>
        <dbReference type="ARBA" id="ARBA00022989"/>
    </source>
</evidence>
<dbReference type="PANTHER" id="PTHR11011">
    <property type="entry name" value="MALE STERILITY PROTEIN 2-RELATED"/>
    <property type="match status" value="1"/>
</dbReference>
<organism evidence="12 13">
    <name type="scientific">Brachionus calyciflorus</name>
    <dbReference type="NCBI Taxonomy" id="104777"/>
    <lineage>
        <taxon>Eukaryota</taxon>
        <taxon>Metazoa</taxon>
        <taxon>Spiralia</taxon>
        <taxon>Gnathifera</taxon>
        <taxon>Rotifera</taxon>
        <taxon>Eurotatoria</taxon>
        <taxon>Monogononta</taxon>
        <taxon>Pseudotrocha</taxon>
        <taxon>Ploima</taxon>
        <taxon>Brachionidae</taxon>
        <taxon>Brachionus</taxon>
    </lineage>
</organism>
<dbReference type="Pfam" id="PF07993">
    <property type="entry name" value="NAD_binding_4"/>
    <property type="match status" value="1"/>
</dbReference>
<dbReference type="GO" id="GO:0016020">
    <property type="term" value="C:membrane"/>
    <property type="evidence" value="ECO:0007669"/>
    <property type="project" value="UniProtKB-SubCell"/>
</dbReference>
<evidence type="ECO:0000259" key="11">
    <source>
        <dbReference type="Pfam" id="PF07993"/>
    </source>
</evidence>
<evidence type="ECO:0000256" key="7">
    <source>
        <dbReference type="ARBA" id="ARBA00023136"/>
    </source>
</evidence>
<evidence type="ECO:0000256" key="9">
    <source>
        <dbReference type="RuleBase" id="RU363097"/>
    </source>
</evidence>
<keyword evidence="9" id="KW-0521">NADP</keyword>
<feature type="transmembrane region" description="Helical" evidence="9">
    <location>
        <begin position="476"/>
        <end position="493"/>
    </location>
</feature>
<keyword evidence="13" id="KW-1185">Reference proteome</keyword>
<dbReference type="Proteomes" id="UP000663879">
    <property type="component" value="Unassembled WGS sequence"/>
</dbReference>
<reference evidence="12" key="1">
    <citation type="submission" date="2021-02" db="EMBL/GenBank/DDBJ databases">
        <authorList>
            <person name="Nowell W R."/>
        </authorList>
    </citation>
    <scope>NUCLEOTIDE SEQUENCE</scope>
    <source>
        <strain evidence="12">Ploen Becks lab</strain>
    </source>
</reference>
<evidence type="ECO:0000256" key="6">
    <source>
        <dbReference type="ARBA" id="ARBA00023098"/>
    </source>
</evidence>
<keyword evidence="3 9" id="KW-0444">Lipid biosynthesis</keyword>
<dbReference type="CDD" id="cd09071">
    <property type="entry name" value="FAR_C"/>
    <property type="match status" value="1"/>
</dbReference>
<dbReference type="InterPro" id="IPR033640">
    <property type="entry name" value="FAR_C"/>
</dbReference>
<dbReference type="FunFam" id="3.40.50.720:FF:000143">
    <property type="entry name" value="Fatty acyl-CoA reductase"/>
    <property type="match status" value="1"/>
</dbReference>
<evidence type="ECO:0000313" key="13">
    <source>
        <dbReference type="Proteomes" id="UP000663879"/>
    </source>
</evidence>
<dbReference type="InterPro" id="IPR026055">
    <property type="entry name" value="FAR"/>
</dbReference>
<feature type="domain" description="Fatty acyl-CoA reductase C-terminal" evidence="10">
    <location>
        <begin position="367"/>
        <end position="458"/>
    </location>
</feature>
<keyword evidence="5 9" id="KW-1133">Transmembrane helix</keyword>
<comment type="subcellular location">
    <subcellularLocation>
        <location evidence="1">Membrane</location>
        <topology evidence="1">Multi-pass membrane protein</topology>
    </subcellularLocation>
</comment>
<dbReference type="GO" id="GO:0005777">
    <property type="term" value="C:peroxisome"/>
    <property type="evidence" value="ECO:0007669"/>
    <property type="project" value="TreeGrafter"/>
</dbReference>
<dbReference type="PANTHER" id="PTHR11011:SF45">
    <property type="entry name" value="FATTY ACYL-COA REDUCTASE CG8306-RELATED"/>
    <property type="match status" value="1"/>
</dbReference>
<evidence type="ECO:0000313" key="12">
    <source>
        <dbReference type="EMBL" id="CAF0874478.1"/>
    </source>
</evidence>
<dbReference type="OrthoDB" id="429813at2759"/>
<dbReference type="Pfam" id="PF03015">
    <property type="entry name" value="Sterile"/>
    <property type="match status" value="1"/>
</dbReference>
<sequence length="526" mass="59891">MSSVNINEYYDGKNVLITGATGFIGKLLIEKLLYSCDTLNKIYCVIRDKNGHSAEERLNEITSCKVFDKLRKKDPNFRDKLVPITGNILENDLNINGRTLGELKDNVNIIFNLAGTVDLDLDIKTSLMTNVHGLRQVVNLSKKLDKLEAFVHISSIYANSDESFIDEKVYSSEVEPQKILNLLEWMEDEWLKLGTKKLIQGKPNTFAYTKWIGETLLEQEAGDLPVVIVRPSTVGASWKEPFAGWVEKSSGPCDIFIAAGRGYLRSMKGEGHAVLDMVPVDIVVNLLISSAWSKATQSNRHILTEEEKKFQIYNCTTGGLNPFRWGEMENFVTQYSKNTPFEGAFRRPNLTLTSNSLVHDYWVFISHLIPAYLSDFGLALIGQKPRVVNVYKNIHKMLGSIEYLTELDLKCNYDSVIALRNSIQESDSPVFFIDPRAIHWPTYIENYLIGTKKYLLNEDLHGVPAAKRHLKTLRNIRWFANIVIGVLIWRLLIAKSQPARNVWYLVLSLAAKFVRFFRISSTMIKQ</sequence>